<name>A0AA48HCG6_9BACT</name>
<feature type="chain" id="PRO_5041205669" description="Lipoprotein" evidence="1">
    <location>
        <begin position="20"/>
        <end position="192"/>
    </location>
</feature>
<dbReference type="KEGG" id="msea:METESE_06960"/>
<gene>
    <name evidence="2" type="ORF">METESE_06960</name>
</gene>
<accession>A0AA48HCG6</accession>
<feature type="signal peptide" evidence="1">
    <location>
        <begin position="1"/>
        <end position="19"/>
    </location>
</feature>
<dbReference type="Proteomes" id="UP001228113">
    <property type="component" value="Chromosome"/>
</dbReference>
<proteinExistence type="predicted"/>
<dbReference type="RefSeq" id="WP_243329212.1">
    <property type="nucleotide sequence ID" value="NZ_AP027081.1"/>
</dbReference>
<reference evidence="2" key="1">
    <citation type="journal article" date="2023" name="Int. J. Syst. Evol. Microbiol.">
        <title>Mesoterricola silvestris gen. nov., sp. nov., Mesoterricola sediminis sp. nov., Geothrix oryzae sp. nov., Geothrix edaphica sp. nov., Geothrix rubra sp. nov., and Geothrix limicola sp. nov., six novel members of Acidobacteriota isolated from soils.</title>
        <authorList>
            <person name="Itoh H."/>
            <person name="Sugisawa Y."/>
            <person name="Mise K."/>
            <person name="Xu Z."/>
            <person name="Kuniyasu M."/>
            <person name="Ushijima N."/>
            <person name="Kawano K."/>
            <person name="Kobayashi E."/>
            <person name="Shiratori Y."/>
            <person name="Masuda Y."/>
            <person name="Senoo K."/>
        </authorList>
    </citation>
    <scope>NUCLEOTIDE SEQUENCE</scope>
    <source>
        <strain evidence="2">W786</strain>
    </source>
</reference>
<keyword evidence="1" id="KW-0732">Signal</keyword>
<evidence type="ECO:0000313" key="2">
    <source>
        <dbReference type="EMBL" id="BDU75738.1"/>
    </source>
</evidence>
<protein>
    <recommendedName>
        <fullName evidence="4">Lipoprotein</fullName>
    </recommendedName>
</protein>
<dbReference type="EMBL" id="AP027081">
    <property type="protein sequence ID" value="BDU75738.1"/>
    <property type="molecule type" value="Genomic_DNA"/>
</dbReference>
<sequence>MKPSHALLPVLLCLLAACGGGGGGSQDKTPKTATTLAYADPTSGTYQLRRNATLSSGGHLVLELWGPAATTACGATLTLTLAGSGASWSNVQASDAAHTYVANGTAFDLGSGTPILKARLSGTTLQATAAQKGLTAPKALDKPLMRVALDLNPMVTPGTTLTLTPDPAKCQILNPDGSLSAIAVTASPITAN</sequence>
<evidence type="ECO:0000256" key="1">
    <source>
        <dbReference type="SAM" id="SignalP"/>
    </source>
</evidence>
<dbReference type="PROSITE" id="PS51257">
    <property type="entry name" value="PROKAR_LIPOPROTEIN"/>
    <property type="match status" value="1"/>
</dbReference>
<organism evidence="2 3">
    <name type="scientific">Mesoterricola sediminis</name>
    <dbReference type="NCBI Taxonomy" id="2927980"/>
    <lineage>
        <taxon>Bacteria</taxon>
        <taxon>Pseudomonadati</taxon>
        <taxon>Acidobacteriota</taxon>
        <taxon>Holophagae</taxon>
        <taxon>Holophagales</taxon>
        <taxon>Holophagaceae</taxon>
        <taxon>Mesoterricola</taxon>
    </lineage>
</organism>
<evidence type="ECO:0008006" key="4">
    <source>
        <dbReference type="Google" id="ProtNLM"/>
    </source>
</evidence>
<dbReference type="AlphaFoldDB" id="A0AA48HCG6"/>
<evidence type="ECO:0000313" key="3">
    <source>
        <dbReference type="Proteomes" id="UP001228113"/>
    </source>
</evidence>
<keyword evidence="3" id="KW-1185">Reference proteome</keyword>